<organism evidence="2 3">
    <name type="scientific">Vagococcus silagei</name>
    <dbReference type="NCBI Taxonomy" id="2508885"/>
    <lineage>
        <taxon>Bacteria</taxon>
        <taxon>Bacillati</taxon>
        <taxon>Bacillota</taxon>
        <taxon>Bacilli</taxon>
        <taxon>Lactobacillales</taxon>
        <taxon>Enterococcaceae</taxon>
        <taxon>Vagococcus</taxon>
    </lineage>
</organism>
<dbReference type="EMBL" id="SDGV01000012">
    <property type="protein sequence ID" value="THB61408.1"/>
    <property type="molecule type" value="Genomic_DNA"/>
</dbReference>
<keyword evidence="1" id="KW-0472">Membrane</keyword>
<accession>A0A4S3B4J2</accession>
<protein>
    <submittedName>
        <fullName evidence="2">Uncharacterized protein</fullName>
    </submittedName>
</protein>
<dbReference type="OrthoDB" id="9860537at2"/>
<comment type="caution">
    <text evidence="2">The sequence shown here is derived from an EMBL/GenBank/DDBJ whole genome shotgun (WGS) entry which is preliminary data.</text>
</comment>
<keyword evidence="3" id="KW-1185">Reference proteome</keyword>
<proteinExistence type="predicted"/>
<evidence type="ECO:0000313" key="3">
    <source>
        <dbReference type="Proteomes" id="UP000310506"/>
    </source>
</evidence>
<reference evidence="2 3" key="1">
    <citation type="submission" date="2019-01" db="EMBL/GenBank/DDBJ databases">
        <title>Vagococcus silagei sp. nov. isolated from brewer's grain.</title>
        <authorList>
            <person name="Guu J.-R."/>
        </authorList>
    </citation>
    <scope>NUCLEOTIDE SEQUENCE [LARGE SCALE GENOMIC DNA]</scope>
    <source>
        <strain evidence="2 3">2B-2</strain>
    </source>
</reference>
<gene>
    <name evidence="2" type="ORF">ESZ54_05010</name>
</gene>
<sequence length="174" mass="20150">MKKLQVKLNRQLVAPFKLFGTVLALTVLPMFIYIITFDTFLLNGHLLLSISMIGAILFSIEMISLFLYSRFSPIDTLQLHKKLILSTEQLTKQTKDGQLMHSVRWHYICTDGKIIIDLYARGLVTDTERLGIQLSEYLEENLLAYKELNHCVRDIFGEFPKRLNGMEILKNDKL</sequence>
<dbReference type="AlphaFoldDB" id="A0A4S3B4J2"/>
<name>A0A4S3B4J2_9ENTE</name>
<feature type="transmembrane region" description="Helical" evidence="1">
    <location>
        <begin position="47"/>
        <end position="68"/>
    </location>
</feature>
<evidence type="ECO:0000256" key="1">
    <source>
        <dbReference type="SAM" id="Phobius"/>
    </source>
</evidence>
<keyword evidence="1" id="KW-1133">Transmembrane helix</keyword>
<feature type="transmembrane region" description="Helical" evidence="1">
    <location>
        <begin position="12"/>
        <end position="35"/>
    </location>
</feature>
<evidence type="ECO:0000313" key="2">
    <source>
        <dbReference type="EMBL" id="THB61408.1"/>
    </source>
</evidence>
<dbReference type="Proteomes" id="UP000310506">
    <property type="component" value="Unassembled WGS sequence"/>
</dbReference>
<keyword evidence="1" id="KW-0812">Transmembrane</keyword>
<dbReference type="RefSeq" id="WP_136136593.1">
    <property type="nucleotide sequence ID" value="NZ_SDGV01000012.1"/>
</dbReference>